<gene>
    <name evidence="4" type="ORF">K466DRAFT_220867</name>
</gene>
<dbReference type="PANTHER" id="PTHR43248">
    <property type="entry name" value="2-SUCCINYL-6-HYDROXY-2,4-CYCLOHEXADIENE-1-CARBOXYLATE SYNTHASE"/>
    <property type="match status" value="1"/>
</dbReference>
<evidence type="ECO:0000256" key="2">
    <source>
        <dbReference type="ARBA" id="ARBA00022801"/>
    </source>
</evidence>
<dbReference type="EMBL" id="ML211309">
    <property type="protein sequence ID" value="TFK84550.1"/>
    <property type="molecule type" value="Genomic_DNA"/>
</dbReference>
<dbReference type="InterPro" id="IPR029058">
    <property type="entry name" value="AB_hydrolase_fold"/>
</dbReference>
<evidence type="ECO:0000313" key="4">
    <source>
        <dbReference type="EMBL" id="TFK84550.1"/>
    </source>
</evidence>
<feature type="domain" description="Peptidase S33 tripeptidyl aminopeptidase-like C-terminal" evidence="3">
    <location>
        <begin position="434"/>
        <end position="536"/>
    </location>
</feature>
<comment type="similarity">
    <text evidence="1">Belongs to the peptidase S33 family.</text>
</comment>
<accession>A0A5C3P8K2</accession>
<protein>
    <recommendedName>
        <fullName evidence="3">Peptidase S33 tripeptidyl aminopeptidase-like C-terminal domain-containing protein</fullName>
    </recommendedName>
</protein>
<sequence>MESNVLSMKFPHALCSVVPLFCGGKLLGIGKDAAASQSVTTVQWGPCDPVLALDSALQCAFFEIPLDYHNHSVGVARLGLVKANATRERRGTVFMNPGGPGVSGINDLNSTSALLLDQTGGYYDVVSWDPRGVGTVTIPGDVFCFDSAEEQQAFFNGTIEVNGIEMTGNFTDPADIQNLLAQAGTMQKQYDGLAQRCSQHSDGKYLQYVGTAATARDLAAMADALDGPGSPVNYIGLSYGTILGSWFINMFPERVGRVVIDGVVDPARFGTVDIALSGWGAQLVDADKVYEAFFTGCALAGPAGCPIASAGQTPVDVNNDIQALLQAAHDTARANPSAPVTSGQIRALLRTIMYVPTTWGLFVNTTLSQFAQEVQAESGGNITRRRSIRERDEKETFPYSTEAIICGDSKDNTGANMTDVFEGIISTSNNISSMFAAAWPFATYYCPFWPVRAVERYEGPFNKTLANPILVIGNTFDPATPFSGAKAVADELGDHAALVRLNGFGHTSQAEPSACISNIIRAYMVNGTLPQGDETVCEVDADFEVFPGVNTSAILASMPAMDV</sequence>
<dbReference type="PANTHER" id="PTHR43248:SF25">
    <property type="entry name" value="AB HYDROLASE-1 DOMAIN-CONTAINING PROTEIN-RELATED"/>
    <property type="match status" value="1"/>
</dbReference>
<name>A0A5C3P8K2_9APHY</name>
<dbReference type="SUPFAM" id="SSF53474">
    <property type="entry name" value="alpha/beta-Hydrolases"/>
    <property type="match status" value="1"/>
</dbReference>
<dbReference type="InParanoid" id="A0A5C3P8K2"/>
<keyword evidence="2" id="KW-0378">Hydrolase</keyword>
<dbReference type="STRING" id="1314778.A0A5C3P8K2"/>
<evidence type="ECO:0000256" key="1">
    <source>
        <dbReference type="ARBA" id="ARBA00010088"/>
    </source>
</evidence>
<keyword evidence="5" id="KW-1185">Reference proteome</keyword>
<dbReference type="InterPro" id="IPR013595">
    <property type="entry name" value="Pept_S33_TAP-like_C"/>
</dbReference>
<evidence type="ECO:0000313" key="5">
    <source>
        <dbReference type="Proteomes" id="UP000308197"/>
    </source>
</evidence>
<evidence type="ECO:0000259" key="3">
    <source>
        <dbReference type="Pfam" id="PF08386"/>
    </source>
</evidence>
<dbReference type="InterPro" id="IPR051601">
    <property type="entry name" value="Serine_prot/Carboxylest_S33"/>
</dbReference>
<reference evidence="4 5" key="1">
    <citation type="journal article" date="2019" name="Nat. Ecol. Evol.">
        <title>Megaphylogeny resolves global patterns of mushroom evolution.</title>
        <authorList>
            <person name="Varga T."/>
            <person name="Krizsan K."/>
            <person name="Foldi C."/>
            <person name="Dima B."/>
            <person name="Sanchez-Garcia M."/>
            <person name="Sanchez-Ramirez S."/>
            <person name="Szollosi G.J."/>
            <person name="Szarkandi J.G."/>
            <person name="Papp V."/>
            <person name="Albert L."/>
            <person name="Andreopoulos W."/>
            <person name="Angelini C."/>
            <person name="Antonin V."/>
            <person name="Barry K.W."/>
            <person name="Bougher N.L."/>
            <person name="Buchanan P."/>
            <person name="Buyck B."/>
            <person name="Bense V."/>
            <person name="Catcheside P."/>
            <person name="Chovatia M."/>
            <person name="Cooper J."/>
            <person name="Damon W."/>
            <person name="Desjardin D."/>
            <person name="Finy P."/>
            <person name="Geml J."/>
            <person name="Haridas S."/>
            <person name="Hughes K."/>
            <person name="Justo A."/>
            <person name="Karasinski D."/>
            <person name="Kautmanova I."/>
            <person name="Kiss B."/>
            <person name="Kocsube S."/>
            <person name="Kotiranta H."/>
            <person name="LaButti K.M."/>
            <person name="Lechner B.E."/>
            <person name="Liimatainen K."/>
            <person name="Lipzen A."/>
            <person name="Lukacs Z."/>
            <person name="Mihaltcheva S."/>
            <person name="Morgado L.N."/>
            <person name="Niskanen T."/>
            <person name="Noordeloos M.E."/>
            <person name="Ohm R.A."/>
            <person name="Ortiz-Santana B."/>
            <person name="Ovrebo C."/>
            <person name="Racz N."/>
            <person name="Riley R."/>
            <person name="Savchenko A."/>
            <person name="Shiryaev A."/>
            <person name="Soop K."/>
            <person name="Spirin V."/>
            <person name="Szebenyi C."/>
            <person name="Tomsovsky M."/>
            <person name="Tulloss R.E."/>
            <person name="Uehling J."/>
            <person name="Grigoriev I.V."/>
            <person name="Vagvolgyi C."/>
            <person name="Papp T."/>
            <person name="Martin F.M."/>
            <person name="Miettinen O."/>
            <person name="Hibbett D.S."/>
            <person name="Nagy L.G."/>
        </authorList>
    </citation>
    <scope>NUCLEOTIDE SEQUENCE [LARGE SCALE GENOMIC DNA]</scope>
    <source>
        <strain evidence="4 5">HHB13444</strain>
    </source>
</reference>
<dbReference type="GO" id="GO:0016787">
    <property type="term" value="F:hydrolase activity"/>
    <property type="evidence" value="ECO:0007669"/>
    <property type="project" value="UniProtKB-KW"/>
</dbReference>
<organism evidence="4 5">
    <name type="scientific">Polyporus arcularius HHB13444</name>
    <dbReference type="NCBI Taxonomy" id="1314778"/>
    <lineage>
        <taxon>Eukaryota</taxon>
        <taxon>Fungi</taxon>
        <taxon>Dikarya</taxon>
        <taxon>Basidiomycota</taxon>
        <taxon>Agaricomycotina</taxon>
        <taxon>Agaricomycetes</taxon>
        <taxon>Polyporales</taxon>
        <taxon>Polyporaceae</taxon>
        <taxon>Polyporus</taxon>
    </lineage>
</organism>
<dbReference type="AlphaFoldDB" id="A0A5C3P8K2"/>
<dbReference type="Gene3D" id="3.40.50.1820">
    <property type="entry name" value="alpha/beta hydrolase"/>
    <property type="match status" value="1"/>
</dbReference>
<dbReference type="Pfam" id="PF08386">
    <property type="entry name" value="Abhydrolase_4"/>
    <property type="match status" value="1"/>
</dbReference>
<dbReference type="Proteomes" id="UP000308197">
    <property type="component" value="Unassembled WGS sequence"/>
</dbReference>
<proteinExistence type="inferred from homology"/>